<evidence type="ECO:0000313" key="1">
    <source>
        <dbReference type="EMBL" id="ETX05289.1"/>
    </source>
</evidence>
<dbReference type="InterPro" id="IPR029062">
    <property type="entry name" value="Class_I_gatase-like"/>
</dbReference>
<accession>W4M4N9</accession>
<protein>
    <recommendedName>
        <fullName evidence="3">PIG-L family deacetylase</fullName>
    </recommendedName>
</protein>
<dbReference type="Proteomes" id="UP000019140">
    <property type="component" value="Unassembled WGS sequence"/>
</dbReference>
<name>W4M4N9_9BACT</name>
<dbReference type="Gene3D" id="3.40.50.10320">
    <property type="entry name" value="LmbE-like"/>
    <property type="match status" value="1"/>
</dbReference>
<evidence type="ECO:0000313" key="2">
    <source>
        <dbReference type="Proteomes" id="UP000019140"/>
    </source>
</evidence>
<organism evidence="1 2">
    <name type="scientific">Candidatus Entotheonella gemina</name>
    <dbReference type="NCBI Taxonomy" id="1429439"/>
    <lineage>
        <taxon>Bacteria</taxon>
        <taxon>Pseudomonadati</taxon>
        <taxon>Nitrospinota/Tectimicrobiota group</taxon>
        <taxon>Candidatus Tectimicrobiota</taxon>
        <taxon>Candidatus Entotheonellia</taxon>
        <taxon>Candidatus Entotheonellales</taxon>
        <taxon>Candidatus Entotheonellaceae</taxon>
        <taxon>Candidatus Entotheonella</taxon>
    </lineage>
</organism>
<dbReference type="EMBL" id="AZHX01000990">
    <property type="protein sequence ID" value="ETX05289.1"/>
    <property type="molecule type" value="Genomic_DNA"/>
</dbReference>
<dbReference type="InterPro" id="IPR024078">
    <property type="entry name" value="LmbE-like_dom_sf"/>
</dbReference>
<gene>
    <name evidence="1" type="ORF">ETSY2_23840</name>
</gene>
<evidence type="ECO:0008006" key="3">
    <source>
        <dbReference type="Google" id="ProtNLM"/>
    </source>
</evidence>
<dbReference type="AlphaFoldDB" id="W4M4N9"/>
<dbReference type="HOGENOM" id="CLU_347750_0_0_7"/>
<keyword evidence="2" id="KW-1185">Reference proteome</keyword>
<sequence>PETGAAFGILRRGELLASRLHDGAEQLLSPCIDFGYAKRAEDAFAQWGRDRVIAAVVQAIREVQPDVVISVWTGTAIDGHGHHRASGIATHEAFTLAADANAFPEQLQAGLEPWQAKRLLVRVRDESHWAEDDLHIDVGRWDPILGRSCFEVAMEGRSLHRCQNMGALRTKGTQHVTYRVAAGAPVHHRRDAHAFTDLPVRLDAWAQACLGGRLPAVFEMIEAVTQRLAQAWESHHPQRPEVTAPILLDVLLTLRRAEQRLRSSESEASRQSSPELMALGKRLQAQIQRAEAAWILAAGIACEVLSPQPQVIAGSSLEVEVALFMRGEGTVSLLSLQPQVQPGWQVECVAGPEYPVSLTMGNMVEARFRVTAPIDEETALSATLRPWLHLPSDGHLYRFPGPIPSLEPCAPPLLTVEAMLQADDLQIPLATPLRYREADPGFGEIRQPVRVIPRVMVDVSPSHIIVPSNISQTPVATVRLRSQIAERGRLVLRDIGRDGQTPHLLGEYDLPAMGLRTIDQELPIDLHAQGKRTFQVEWQRASTPAMPVASSHWSVQDVGYSHIEPGYILVPAQLSVTVVSVDVAPDLTVGYVPGVGDAIPDALETLGIATEIIDDTMLQFGNLETYDTIVVGVRALETRANVAANRERLWDYTRTGGTLIMQYQKPREDGPGRFIPFPDVSMPRPVPRVSQKKAPVRLLDSDDPLLTFPNRIGPNDFDGWVQERGLYFLATWPEELRPLLESADAGESPHRGGLMHARLGSGHYIYCAYALFRQLPAGVPGAYRLLANLVSFPRRG</sequence>
<dbReference type="PATRIC" id="fig|1429439.4.peg.4054"/>
<reference evidence="1 2" key="1">
    <citation type="journal article" date="2014" name="Nature">
        <title>An environmental bacterial taxon with a large and distinct metabolic repertoire.</title>
        <authorList>
            <person name="Wilson M.C."/>
            <person name="Mori T."/>
            <person name="Ruckert C."/>
            <person name="Uria A.R."/>
            <person name="Helf M.J."/>
            <person name="Takada K."/>
            <person name="Gernert C."/>
            <person name="Steffens U.A."/>
            <person name="Heycke N."/>
            <person name="Schmitt S."/>
            <person name="Rinke C."/>
            <person name="Helfrich E.J."/>
            <person name="Brachmann A.O."/>
            <person name="Gurgui C."/>
            <person name="Wakimoto T."/>
            <person name="Kracht M."/>
            <person name="Crusemann M."/>
            <person name="Hentschel U."/>
            <person name="Abe I."/>
            <person name="Matsunaga S."/>
            <person name="Kalinowski J."/>
            <person name="Takeyama H."/>
            <person name="Piel J."/>
        </authorList>
    </citation>
    <scope>NUCLEOTIDE SEQUENCE [LARGE SCALE GENOMIC DNA]</scope>
    <source>
        <strain evidence="2">TSY2</strain>
    </source>
</reference>
<dbReference type="SUPFAM" id="SSF102588">
    <property type="entry name" value="LmbE-like"/>
    <property type="match status" value="1"/>
</dbReference>
<dbReference type="SUPFAM" id="SSF52317">
    <property type="entry name" value="Class I glutamine amidotransferase-like"/>
    <property type="match status" value="1"/>
</dbReference>
<comment type="caution">
    <text evidence="1">The sequence shown here is derived from an EMBL/GenBank/DDBJ whole genome shotgun (WGS) entry which is preliminary data.</text>
</comment>
<feature type="non-terminal residue" evidence="1">
    <location>
        <position position="1"/>
    </location>
</feature>
<proteinExistence type="predicted"/>